<dbReference type="EMBL" id="SSHM01000001">
    <property type="protein sequence ID" value="THC80147.1"/>
    <property type="molecule type" value="Genomic_DNA"/>
</dbReference>
<organism evidence="4 7">
    <name type="scientific">Lacticaseibacillus rhamnosus</name>
    <name type="common">Lactobacillus rhamnosus</name>
    <dbReference type="NCBI Taxonomy" id="47715"/>
    <lineage>
        <taxon>Bacteria</taxon>
        <taxon>Bacillati</taxon>
        <taxon>Bacillota</taxon>
        <taxon>Bacilli</taxon>
        <taxon>Lactobacillales</taxon>
        <taxon>Lactobacillaceae</taxon>
        <taxon>Lacticaseibacillus</taxon>
    </lineage>
</organism>
<feature type="region of interest" description="Disordered" evidence="2">
    <location>
        <begin position="1"/>
        <end position="21"/>
    </location>
</feature>
<feature type="transmembrane region" description="Helical" evidence="3">
    <location>
        <begin position="700"/>
        <end position="718"/>
    </location>
</feature>
<sequence length="913" mass="93071">MKKGCFNLKSNQGSGPDNTNRIQMKRTHFRSWKKGKRWLFASSLIVTVIGAGALESGKTVKADSVTPETIRVAAAIDQVGTHEQKPAAQQEPAHAQVSQASVSKPVVAASSAATPAVSQAAQPQSIASVPGVQSVANREPTQIYQTVTTSSAVSSPSSATTYAPTVSPASASVTTSKETNQNSKQSLQTQDIQVQAKEHFDPAVALLGGTDSKGNVLSLDDINLVGTVNTGIPGTYYLRYEYIDPYTQEKLGKNVRVIVKPNTLAQPLENQVNQTSASSLAATPLELSDAASSAPSLALDAAALSSAKSALTSFAKTDQGRIALSEAANKITSGVNFLSAATSLSNDPKVKAFQAQLSEAVATSDVALQKSLVSSFNATAEGSALASLASFEASVASDPALQSMMSSLSSTAEAKSAADASATSSFMATAYGKRLLADASSAAFAGSLASAAAVSSFAQTEDGKQMIAALSSYATNSEFAAFNTALSSAVAASNTSLAQSLATSFFATSLGSAFAQDMARFEATNSYKAMQSAISVAQDSVAKQLRSTLIASAQSVVKADTGFSLTGVLGGITNFIWNAVSWLATNINPIRLIPNLTGLGQVGELIESVIGGTVGSAFYGTVTTAVGGFAAWFIAGVPATVLDSIVGIIPIVGWIANGGNAAELGWVGGITGWLTGIVGSTVGAYYGATMAPGLSKDGKVDAVVSGVALGSTIGGLIGHTLSNWLISYTIGMIVFGIAGVIVVAAGFLGLGPIVNPLEFILLGWVTPLTDTIASLIGSPIGAAIGGIIGGIAGWLLQLVGVKLNLPDAAGVLKGVAQLPGISDLIGTIAKISSKAGKLVTKNLVIRAKQSFDPSEALVSATDGDGKAVDISDLSIDGSVTVSIPGTYILKYYFTNAANNNEIVEQQVYVTVTR</sequence>
<dbReference type="Proteomes" id="UP000552935">
    <property type="component" value="Unassembled WGS sequence"/>
</dbReference>
<feature type="compositionally biased region" description="Low complexity" evidence="2">
    <location>
        <begin position="147"/>
        <end position="176"/>
    </location>
</feature>
<evidence type="ECO:0000256" key="1">
    <source>
        <dbReference type="ARBA" id="ARBA00022729"/>
    </source>
</evidence>
<protein>
    <submittedName>
        <fullName evidence="4">KxYKxGKxW signal peptide domain-containing protein</fullName>
    </submittedName>
</protein>
<dbReference type="RefSeq" id="WP_015764478.1">
    <property type="nucleotide sequence ID" value="NZ_CABFNI010000030.1"/>
</dbReference>
<evidence type="ECO:0000313" key="7">
    <source>
        <dbReference type="Proteomes" id="UP000552935"/>
    </source>
</evidence>
<reference evidence="4 7" key="2">
    <citation type="submission" date="2020-07" db="EMBL/GenBank/DDBJ databases">
        <title>Organ Donor 1.</title>
        <authorList>
            <person name="Marsh A.J."/>
            <person name="Azcarate-Peril M.A."/>
        </authorList>
    </citation>
    <scope>NUCLEOTIDE SEQUENCE [LARGE SCALE GENOMIC DNA]</scope>
    <source>
        <strain evidence="4 7">AMC0712</strain>
    </source>
</reference>
<reference evidence="5 6" key="1">
    <citation type="submission" date="2019-04" db="EMBL/GenBank/DDBJ databases">
        <title>Genome Announcement to Ensure Probiotic Safety of Lactobacillus rhamnosus UBLR-58.</title>
        <authorList>
            <person name="Sulthana A."/>
            <person name="Lakshmi S.G."/>
            <person name="Madempudi R.S."/>
        </authorList>
    </citation>
    <scope>NUCLEOTIDE SEQUENCE [LARGE SCALE GENOMIC DNA]</scope>
    <source>
        <strain evidence="5 6">UBLR-58</strain>
    </source>
</reference>
<feature type="transmembrane region" description="Helical" evidence="3">
    <location>
        <begin position="664"/>
        <end position="688"/>
    </location>
</feature>
<dbReference type="AlphaFoldDB" id="A0A7X2J5C7"/>
<evidence type="ECO:0000313" key="6">
    <source>
        <dbReference type="Proteomes" id="UP000307517"/>
    </source>
</evidence>
<feature type="region of interest" description="Disordered" evidence="2">
    <location>
        <begin position="147"/>
        <end position="190"/>
    </location>
</feature>
<proteinExistence type="predicted"/>
<keyword evidence="3" id="KW-0472">Membrane</keyword>
<keyword evidence="3" id="KW-0812">Transmembrane</keyword>
<feature type="transmembrane region" description="Helical" evidence="3">
    <location>
        <begin position="725"/>
        <end position="751"/>
    </location>
</feature>
<accession>A0A7X2J5C7</accession>
<dbReference type="Proteomes" id="UP000307517">
    <property type="component" value="Unassembled WGS sequence"/>
</dbReference>
<evidence type="ECO:0000313" key="5">
    <source>
        <dbReference type="EMBL" id="THC80147.1"/>
    </source>
</evidence>
<dbReference type="Gene3D" id="2.60.40.10">
    <property type="entry name" value="Immunoglobulins"/>
    <property type="match status" value="1"/>
</dbReference>
<gene>
    <name evidence="5" type="ORF">E6L36_06885</name>
    <name evidence="4" type="ORF">H0N82_04040</name>
</gene>
<feature type="compositionally biased region" description="Polar residues" evidence="2">
    <location>
        <begin position="177"/>
        <end position="190"/>
    </location>
</feature>
<evidence type="ECO:0000256" key="2">
    <source>
        <dbReference type="SAM" id="MobiDB-lite"/>
    </source>
</evidence>
<dbReference type="EMBL" id="JACCKI010000002">
    <property type="protein sequence ID" value="NZA04304.1"/>
    <property type="molecule type" value="Genomic_DNA"/>
</dbReference>
<feature type="transmembrane region" description="Helical" evidence="3">
    <location>
        <begin position="771"/>
        <end position="796"/>
    </location>
</feature>
<evidence type="ECO:0000256" key="3">
    <source>
        <dbReference type="SAM" id="Phobius"/>
    </source>
</evidence>
<keyword evidence="3" id="KW-1133">Transmembrane helix</keyword>
<dbReference type="InterPro" id="IPR022263">
    <property type="entry name" value="KxYKxGKxW"/>
</dbReference>
<dbReference type="NCBIfam" id="TIGR03715">
    <property type="entry name" value="KxYKxGKxW"/>
    <property type="match status" value="1"/>
</dbReference>
<dbReference type="InterPro" id="IPR013783">
    <property type="entry name" value="Ig-like_fold"/>
</dbReference>
<name>A0A7X2J5C7_LACRH</name>
<keyword evidence="1" id="KW-0732">Signal</keyword>
<feature type="compositionally biased region" description="Polar residues" evidence="2">
    <location>
        <begin position="8"/>
        <end position="21"/>
    </location>
</feature>
<comment type="caution">
    <text evidence="4">The sequence shown here is derived from an EMBL/GenBank/DDBJ whole genome shotgun (WGS) entry which is preliminary data.</text>
</comment>
<evidence type="ECO:0000313" key="4">
    <source>
        <dbReference type="EMBL" id="NZA04304.1"/>
    </source>
</evidence>
<feature type="transmembrane region" description="Helical" evidence="3">
    <location>
        <begin position="629"/>
        <end position="652"/>
    </location>
</feature>